<dbReference type="Gene3D" id="3.10.10.10">
    <property type="entry name" value="HIV Type 1 Reverse Transcriptase, subunit A, domain 1"/>
    <property type="match status" value="1"/>
</dbReference>
<protein>
    <submittedName>
        <fullName evidence="1 2">Uncharacterized protein</fullName>
    </submittedName>
</protein>
<evidence type="ECO:0000313" key="2">
    <source>
        <dbReference type="EnsemblPlants" id="KRH57636"/>
    </source>
</evidence>
<name>K7KND8_SOYBN</name>
<reference evidence="2" key="2">
    <citation type="submission" date="2018-02" db="UniProtKB">
        <authorList>
            <consortium name="EnsemblPlants"/>
        </authorList>
    </citation>
    <scope>IDENTIFICATION</scope>
    <source>
        <strain evidence="2">Williams 82</strain>
    </source>
</reference>
<accession>K7KND8</accession>
<dbReference type="AlphaFoldDB" id="K7KND8"/>
<proteinExistence type="predicted"/>
<dbReference type="OMA" id="WIVQANA"/>
<dbReference type="SUPFAM" id="SSF56672">
    <property type="entry name" value="DNA/RNA polymerases"/>
    <property type="match status" value="1"/>
</dbReference>
<dbReference type="Gramene" id="KRH57636">
    <property type="protein sequence ID" value="KRH57636"/>
    <property type="gene ID" value="GLYMA_05G074300"/>
</dbReference>
<evidence type="ECO:0000313" key="1">
    <source>
        <dbReference type="EMBL" id="KRH57636.1"/>
    </source>
</evidence>
<sequence length="92" mass="10977">MSSLQWIVQANADFFAWSMDDMSGIGLEFHCNKLPIYQDARPIAQRKRKMGEERCQPVWQEISKLLAMRFIREVDYKTWLANMFMIKKSNEK</sequence>
<dbReference type="EMBL" id="CM000838">
    <property type="protein sequence ID" value="KRH57636.1"/>
    <property type="molecule type" value="Genomic_DNA"/>
</dbReference>
<dbReference type="eggNOG" id="KOG0017">
    <property type="taxonomic scope" value="Eukaryota"/>
</dbReference>
<reference evidence="1" key="3">
    <citation type="submission" date="2018-07" db="EMBL/GenBank/DDBJ databases">
        <title>WGS assembly of Glycine max.</title>
        <authorList>
            <person name="Schmutz J."/>
            <person name="Cannon S."/>
            <person name="Schlueter J."/>
            <person name="Ma J."/>
            <person name="Mitros T."/>
            <person name="Nelson W."/>
            <person name="Hyten D."/>
            <person name="Song Q."/>
            <person name="Thelen J."/>
            <person name="Cheng J."/>
            <person name="Xu D."/>
            <person name="Hellsten U."/>
            <person name="May G."/>
            <person name="Yu Y."/>
            <person name="Sakurai T."/>
            <person name="Umezawa T."/>
            <person name="Bhattacharyya M."/>
            <person name="Sandhu D."/>
            <person name="Valliyodan B."/>
            <person name="Lindquist E."/>
            <person name="Peto M."/>
            <person name="Grant D."/>
            <person name="Shu S."/>
            <person name="Goodstein D."/>
            <person name="Barry K."/>
            <person name="Futrell-Griggs M."/>
            <person name="Abernathy B."/>
            <person name="Du J."/>
            <person name="Tian Z."/>
            <person name="Zhu L."/>
            <person name="Gill N."/>
            <person name="Joshi T."/>
            <person name="Libault M."/>
            <person name="Sethuraman A."/>
            <person name="Zhang X."/>
            <person name="Shinozaki K."/>
            <person name="Nguyen H."/>
            <person name="Wing R."/>
            <person name="Cregan P."/>
            <person name="Specht J."/>
            <person name="Grimwood J."/>
            <person name="Rokhsar D."/>
            <person name="Stacey G."/>
            <person name="Shoemaker R."/>
            <person name="Jackson S."/>
        </authorList>
    </citation>
    <scope>NUCLEOTIDE SEQUENCE</scope>
    <source>
        <tissue evidence="1">Callus</tissue>
    </source>
</reference>
<dbReference type="EnsemblPlants" id="KRH57636">
    <property type="protein sequence ID" value="KRH57636"/>
    <property type="gene ID" value="GLYMA_05G074300"/>
</dbReference>
<organism evidence="1">
    <name type="scientific">Glycine max</name>
    <name type="common">Soybean</name>
    <name type="synonym">Glycine hispida</name>
    <dbReference type="NCBI Taxonomy" id="3847"/>
    <lineage>
        <taxon>Eukaryota</taxon>
        <taxon>Viridiplantae</taxon>
        <taxon>Streptophyta</taxon>
        <taxon>Embryophyta</taxon>
        <taxon>Tracheophyta</taxon>
        <taxon>Spermatophyta</taxon>
        <taxon>Magnoliopsida</taxon>
        <taxon>eudicotyledons</taxon>
        <taxon>Gunneridae</taxon>
        <taxon>Pentapetalae</taxon>
        <taxon>rosids</taxon>
        <taxon>fabids</taxon>
        <taxon>Fabales</taxon>
        <taxon>Fabaceae</taxon>
        <taxon>Papilionoideae</taxon>
        <taxon>50 kb inversion clade</taxon>
        <taxon>NPAAA clade</taxon>
        <taxon>indigoferoid/millettioid clade</taxon>
        <taxon>Phaseoleae</taxon>
        <taxon>Glycine</taxon>
        <taxon>Glycine subgen. Soja</taxon>
    </lineage>
</organism>
<dbReference type="InParanoid" id="K7KND8"/>
<reference evidence="1 2" key="1">
    <citation type="journal article" date="2010" name="Nature">
        <title>Genome sequence of the palaeopolyploid soybean.</title>
        <authorList>
            <person name="Schmutz J."/>
            <person name="Cannon S.B."/>
            <person name="Schlueter J."/>
            <person name="Ma J."/>
            <person name="Mitros T."/>
            <person name="Nelson W."/>
            <person name="Hyten D.L."/>
            <person name="Song Q."/>
            <person name="Thelen J.J."/>
            <person name="Cheng J."/>
            <person name="Xu D."/>
            <person name="Hellsten U."/>
            <person name="May G.D."/>
            <person name="Yu Y."/>
            <person name="Sakurai T."/>
            <person name="Umezawa T."/>
            <person name="Bhattacharyya M.K."/>
            <person name="Sandhu D."/>
            <person name="Valliyodan B."/>
            <person name="Lindquist E."/>
            <person name="Peto M."/>
            <person name="Grant D."/>
            <person name="Shu S."/>
            <person name="Goodstein D."/>
            <person name="Barry K."/>
            <person name="Futrell-Griggs M."/>
            <person name="Abernathy B."/>
            <person name="Du J."/>
            <person name="Tian Z."/>
            <person name="Zhu L."/>
            <person name="Gill N."/>
            <person name="Joshi T."/>
            <person name="Libault M."/>
            <person name="Sethuraman A."/>
            <person name="Zhang X.-C."/>
            <person name="Shinozaki K."/>
            <person name="Nguyen H.T."/>
            <person name="Wing R.A."/>
            <person name="Cregan P."/>
            <person name="Specht J."/>
            <person name="Grimwood J."/>
            <person name="Rokhsar D."/>
            <person name="Stacey G."/>
            <person name="Shoemaker R.C."/>
            <person name="Jackson S.A."/>
        </authorList>
    </citation>
    <scope>NUCLEOTIDE SEQUENCE</scope>
    <source>
        <strain evidence="2">cv. Williams 82</strain>
        <tissue evidence="1">Callus</tissue>
    </source>
</reference>
<dbReference type="PaxDb" id="3847-GLYMA05G06920.1"/>
<dbReference type="HOGENOM" id="CLU_2417581_0_0_1"/>
<keyword evidence="3" id="KW-1185">Reference proteome</keyword>
<dbReference type="Proteomes" id="UP000008827">
    <property type="component" value="Chromosome 5"/>
</dbReference>
<dbReference type="InterPro" id="IPR043502">
    <property type="entry name" value="DNA/RNA_pol_sf"/>
</dbReference>
<evidence type="ECO:0000313" key="3">
    <source>
        <dbReference type="Proteomes" id="UP000008827"/>
    </source>
</evidence>
<gene>
    <name evidence="1" type="ORF">GLYMA_05G074300</name>
</gene>